<dbReference type="EMBL" id="CABIJS010000707">
    <property type="protein sequence ID" value="VUZ56599.1"/>
    <property type="molecule type" value="Genomic_DNA"/>
</dbReference>
<sequence length="680" mass="75769">MPASSISRMPSPLAQLPPIQNWLSLYSSLTSTVDFNEIKPKPYTQITKSISPSPSLLAMMFNNKDRRLNLLKEKQTRAKESPNLGTSNAASREKHKFNNFSSNNSTNPPPPTSYDRYYDLSSFSSEDFSFSTNPNDVTSITSSDWGDEACELDRERSHHVQQLFNAIEQMLFDPGWLKNCHLNTGTENLNTSVHPTSSDLISVRNLLPECEEWASKFPHFRLNGLQIRPPQPPSLLKNQQYLQNRPSEHKSEISKRLSKSPDAKNLPQVQTDQTVGQQFGSSLMVQGRKITTSNTTTWINRARLNRGAPKTRSSSMNIRTSNNLLNSNRGNLSTLPEEIGAETMRRSMNKSKSPLRPTSQWTNPKIRTTSPSRSVHTSSGVTKPRDSPPINKEVISRTLVEMLLNEALATLEKSTSNTKSTSDSSRTAAAKLSQRLSDLNRGERESDGKGSRGVPVTPDQYSSAKTTLPLISRGKSPEPWASLSLSGKPYHFQKKSSNSTTTTSSFSPIALSNDSRNAKFSITWPLQPDIGRSSRSRLDSSRISPTTYRRINTTAVDKMRPQANSALPPIVTSRTAPLTFASRQRRRFGGNEVTRVPSIYISNSERDKNFHHSTKLTLYHEGSGSQTTLVEHSSALPQSETSNPRPQTFATKFPPYSSRTTQIQCSVAISTQRHRPTDSI</sequence>
<gene>
    <name evidence="3" type="ORF">WMSIL1_LOCUS14236</name>
</gene>
<feature type="compositionally biased region" description="Polar residues" evidence="1">
    <location>
        <begin position="350"/>
        <end position="381"/>
    </location>
</feature>
<evidence type="ECO:0000256" key="1">
    <source>
        <dbReference type="SAM" id="MobiDB-lite"/>
    </source>
</evidence>
<name>A0A564ZB53_HYMDI</name>
<feature type="compositionally biased region" description="Basic and acidic residues" evidence="1">
    <location>
        <begin position="438"/>
        <end position="450"/>
    </location>
</feature>
<protein>
    <recommendedName>
        <fullName evidence="2">DUF3719 domain-containing protein</fullName>
    </recommendedName>
</protein>
<feature type="compositionally biased region" description="Basic and acidic residues" evidence="1">
    <location>
        <begin position="246"/>
        <end position="262"/>
    </location>
</feature>
<reference evidence="3 4" key="1">
    <citation type="submission" date="2019-07" db="EMBL/GenBank/DDBJ databases">
        <authorList>
            <person name="Jastrzebski P J."/>
            <person name="Paukszto L."/>
            <person name="Jastrzebski P J."/>
        </authorList>
    </citation>
    <scope>NUCLEOTIDE SEQUENCE [LARGE SCALE GENOMIC DNA]</scope>
    <source>
        <strain evidence="3 4">WMS-il1</strain>
    </source>
</reference>
<accession>A0A564ZB53</accession>
<dbReference type="AlphaFoldDB" id="A0A564ZB53"/>
<feature type="compositionally biased region" description="Polar residues" evidence="1">
    <location>
        <begin position="623"/>
        <end position="650"/>
    </location>
</feature>
<feature type="region of interest" description="Disordered" evidence="1">
    <location>
        <begin position="623"/>
        <end position="655"/>
    </location>
</feature>
<feature type="region of interest" description="Disordered" evidence="1">
    <location>
        <begin position="412"/>
        <end position="479"/>
    </location>
</feature>
<feature type="region of interest" description="Disordered" evidence="1">
    <location>
        <begin position="243"/>
        <end position="270"/>
    </location>
</feature>
<feature type="region of interest" description="Disordered" evidence="1">
    <location>
        <begin position="307"/>
        <end position="333"/>
    </location>
</feature>
<dbReference type="InterPro" id="IPR022194">
    <property type="entry name" value="DUF3719"/>
</dbReference>
<feature type="region of interest" description="Disordered" evidence="1">
    <location>
        <begin position="345"/>
        <end position="391"/>
    </location>
</feature>
<feature type="compositionally biased region" description="Low complexity" evidence="1">
    <location>
        <begin position="317"/>
        <end position="333"/>
    </location>
</feature>
<keyword evidence="4" id="KW-1185">Reference proteome</keyword>
<feature type="domain" description="DUF3719" evidence="2">
    <location>
        <begin position="203"/>
        <end position="231"/>
    </location>
</feature>
<evidence type="ECO:0000259" key="2">
    <source>
        <dbReference type="Pfam" id="PF12516"/>
    </source>
</evidence>
<proteinExistence type="predicted"/>
<dbReference type="Pfam" id="PF12516">
    <property type="entry name" value="DUF3719"/>
    <property type="match status" value="1"/>
</dbReference>
<evidence type="ECO:0000313" key="4">
    <source>
        <dbReference type="Proteomes" id="UP000321570"/>
    </source>
</evidence>
<dbReference type="Proteomes" id="UP000321570">
    <property type="component" value="Unassembled WGS sequence"/>
</dbReference>
<feature type="compositionally biased region" description="Low complexity" evidence="1">
    <location>
        <begin position="414"/>
        <end position="427"/>
    </location>
</feature>
<feature type="region of interest" description="Disordered" evidence="1">
    <location>
        <begin position="74"/>
        <end position="115"/>
    </location>
</feature>
<evidence type="ECO:0000313" key="3">
    <source>
        <dbReference type="EMBL" id="VUZ56599.1"/>
    </source>
</evidence>
<organism evidence="3 4">
    <name type="scientific">Hymenolepis diminuta</name>
    <name type="common">Rat tapeworm</name>
    <dbReference type="NCBI Taxonomy" id="6216"/>
    <lineage>
        <taxon>Eukaryota</taxon>
        <taxon>Metazoa</taxon>
        <taxon>Spiralia</taxon>
        <taxon>Lophotrochozoa</taxon>
        <taxon>Platyhelminthes</taxon>
        <taxon>Cestoda</taxon>
        <taxon>Eucestoda</taxon>
        <taxon>Cyclophyllidea</taxon>
        <taxon>Hymenolepididae</taxon>
        <taxon>Hymenolepis</taxon>
    </lineage>
</organism>